<comment type="function">
    <text evidence="2">Hydrolyzes RNA 2',3'-cyclic phosphodiester to an RNA 2'-phosphomonoester.</text>
</comment>
<dbReference type="EMBL" id="WVUH01000013">
    <property type="protein sequence ID" value="MBO4205075.1"/>
    <property type="molecule type" value="Genomic_DNA"/>
</dbReference>
<keyword evidence="5" id="KW-1185">Reference proteome</keyword>
<feature type="active site" description="Proton acceptor" evidence="2">
    <location>
        <position position="156"/>
    </location>
</feature>
<dbReference type="Pfam" id="PF13563">
    <property type="entry name" value="2_5_RNA_ligase2"/>
    <property type="match status" value="1"/>
</dbReference>
<dbReference type="PANTHER" id="PTHR35561:SF1">
    <property type="entry name" value="RNA 2',3'-CYCLIC PHOSPHODIESTERASE"/>
    <property type="match status" value="1"/>
</dbReference>
<organism evidence="4 5">
    <name type="scientific">Micromonospora echinofusca</name>
    <dbReference type="NCBI Taxonomy" id="47858"/>
    <lineage>
        <taxon>Bacteria</taxon>
        <taxon>Bacillati</taxon>
        <taxon>Actinomycetota</taxon>
        <taxon>Actinomycetes</taxon>
        <taxon>Micromonosporales</taxon>
        <taxon>Micromonosporaceae</taxon>
        <taxon>Micromonospora</taxon>
    </lineage>
</organism>
<dbReference type="RefSeq" id="WP_208811255.1">
    <property type="nucleotide sequence ID" value="NZ_WVUH01000013.1"/>
</dbReference>
<dbReference type="Proteomes" id="UP000823521">
    <property type="component" value="Unassembled WGS sequence"/>
</dbReference>
<dbReference type="PANTHER" id="PTHR35561">
    <property type="entry name" value="RNA 2',3'-CYCLIC PHOSPHODIESTERASE"/>
    <property type="match status" value="1"/>
</dbReference>
<dbReference type="SUPFAM" id="SSF55144">
    <property type="entry name" value="LigT-like"/>
    <property type="match status" value="2"/>
</dbReference>
<feature type="compositionally biased region" description="Pro residues" evidence="3">
    <location>
        <begin position="74"/>
        <end position="95"/>
    </location>
</feature>
<evidence type="ECO:0000256" key="1">
    <source>
        <dbReference type="ARBA" id="ARBA00022801"/>
    </source>
</evidence>
<dbReference type="InterPro" id="IPR009097">
    <property type="entry name" value="Cyclic_Pdiesterase"/>
</dbReference>
<feature type="region of interest" description="Disordered" evidence="3">
    <location>
        <begin position="72"/>
        <end position="95"/>
    </location>
</feature>
<feature type="active site" description="Proton donor" evidence="2">
    <location>
        <position position="45"/>
    </location>
</feature>
<evidence type="ECO:0000256" key="3">
    <source>
        <dbReference type="SAM" id="MobiDB-lite"/>
    </source>
</evidence>
<evidence type="ECO:0000313" key="4">
    <source>
        <dbReference type="EMBL" id="MBO4205075.1"/>
    </source>
</evidence>
<comment type="similarity">
    <text evidence="2">Belongs to the 2H phosphoesterase superfamily. ThpR family.</text>
</comment>
<protein>
    <recommendedName>
        <fullName evidence="2">RNA 2',3'-cyclic phosphodiesterase</fullName>
        <shortName evidence="2">RNA 2',3'-CPDase</shortName>
        <ecNumber evidence="2">3.1.4.58</ecNumber>
    </recommendedName>
</protein>
<sequence>MRLFVALYPPAGALDDIFAEVGRLRVGRAAAEDVRIRLVDRESAHITLAFLGDVDDDRLPEVTAALARAAAPAAPVPTASPPPAPEAPGVPPAPAPPVGPLRLRLAGGGEFGAGRHSVLWADVHGDVAALHALAGRIRSELHRAGLPYDGRPFRPHLTIARPQGRLDPEDVAQDRAALDRYRGPAWPATEMVLVRSHLGPRPLHHRLARWSL</sequence>
<name>A0ABS3VKM9_MICEH</name>
<feature type="short sequence motif" description="HXTX 2" evidence="2">
    <location>
        <begin position="156"/>
        <end position="159"/>
    </location>
</feature>
<reference evidence="4 5" key="1">
    <citation type="submission" date="2019-12" db="EMBL/GenBank/DDBJ databases">
        <title>Whole genome sequencing of endophytic Actinobacterium Micromonospora sp. MPMI6T.</title>
        <authorList>
            <person name="Evv R."/>
            <person name="Podile A.R."/>
        </authorList>
    </citation>
    <scope>NUCLEOTIDE SEQUENCE [LARGE SCALE GENOMIC DNA]</scope>
    <source>
        <strain evidence="4 5">MPMI6</strain>
    </source>
</reference>
<evidence type="ECO:0000313" key="5">
    <source>
        <dbReference type="Proteomes" id="UP000823521"/>
    </source>
</evidence>
<proteinExistence type="inferred from homology"/>
<dbReference type="HAMAP" id="MF_01940">
    <property type="entry name" value="RNA_CPDase"/>
    <property type="match status" value="1"/>
</dbReference>
<dbReference type="InterPro" id="IPR004175">
    <property type="entry name" value="RNA_CPDase"/>
</dbReference>
<dbReference type="Gene3D" id="3.90.1140.10">
    <property type="entry name" value="Cyclic phosphodiesterase"/>
    <property type="match status" value="1"/>
</dbReference>
<evidence type="ECO:0000256" key="2">
    <source>
        <dbReference type="HAMAP-Rule" id="MF_01940"/>
    </source>
</evidence>
<feature type="short sequence motif" description="HXTX 1" evidence="2">
    <location>
        <begin position="45"/>
        <end position="48"/>
    </location>
</feature>
<accession>A0ABS3VKM9</accession>
<keyword evidence="1 2" id="KW-0378">Hydrolase</keyword>
<gene>
    <name evidence="4" type="ORF">GSF22_03485</name>
</gene>
<comment type="caution">
    <text evidence="4">The sequence shown here is derived from an EMBL/GenBank/DDBJ whole genome shotgun (WGS) entry which is preliminary data.</text>
</comment>
<comment type="catalytic activity">
    <reaction evidence="2">
        <text>a 3'-end 2',3'-cyclophospho-ribonucleotide-RNA + H2O = a 3'-end 2'-phospho-ribonucleotide-RNA + H(+)</text>
        <dbReference type="Rhea" id="RHEA:11828"/>
        <dbReference type="Rhea" id="RHEA-COMP:10464"/>
        <dbReference type="Rhea" id="RHEA-COMP:17353"/>
        <dbReference type="ChEBI" id="CHEBI:15377"/>
        <dbReference type="ChEBI" id="CHEBI:15378"/>
        <dbReference type="ChEBI" id="CHEBI:83064"/>
        <dbReference type="ChEBI" id="CHEBI:173113"/>
        <dbReference type="EC" id="3.1.4.58"/>
    </reaction>
</comment>
<dbReference type="EC" id="3.1.4.58" evidence="2"/>